<protein>
    <submittedName>
        <fullName evidence="2">Uncharacterized protein</fullName>
    </submittedName>
</protein>
<feature type="compositionally biased region" description="Polar residues" evidence="1">
    <location>
        <begin position="111"/>
        <end position="130"/>
    </location>
</feature>
<name>A0ABU6WKT6_9FABA</name>
<sequence>MVAEPKGLTAEKDQSQAPALADQGTSTEKDLDNANKKGTNLQLIAGNHQDLTRKKTEEWNPPTNAYSAKSPPKIIDSSNKNNMQIVEEITETLLTEATNSQRAQRLGAIQPTASVDSKSQLSEASSQPRLSVSHPMPSVELLLKTTSKAAHPRLGVQHPRPAWRLPLSSSKPRISTQQGHAQAPDTPRLGVGSS</sequence>
<comment type="caution">
    <text evidence="2">The sequence shown here is derived from an EMBL/GenBank/DDBJ whole genome shotgun (WGS) entry which is preliminary data.</text>
</comment>
<feature type="region of interest" description="Disordered" evidence="1">
    <location>
        <begin position="1"/>
        <end position="79"/>
    </location>
</feature>
<reference evidence="2 3" key="1">
    <citation type="journal article" date="2023" name="Plants (Basel)">
        <title>Bridging the Gap: Combining Genomics and Transcriptomics Approaches to Understand Stylosanthes scabra, an Orphan Legume from the Brazilian Caatinga.</title>
        <authorList>
            <person name="Ferreira-Neto J.R.C."/>
            <person name="da Silva M.D."/>
            <person name="Binneck E."/>
            <person name="de Melo N.F."/>
            <person name="da Silva R.H."/>
            <person name="de Melo A.L.T.M."/>
            <person name="Pandolfi V."/>
            <person name="Bustamante F.O."/>
            <person name="Brasileiro-Vidal A.C."/>
            <person name="Benko-Iseppon A.M."/>
        </authorList>
    </citation>
    <scope>NUCLEOTIDE SEQUENCE [LARGE SCALE GENOMIC DNA]</scope>
    <source>
        <tissue evidence="2">Leaves</tissue>
    </source>
</reference>
<proteinExistence type="predicted"/>
<organism evidence="2 3">
    <name type="scientific">Stylosanthes scabra</name>
    <dbReference type="NCBI Taxonomy" id="79078"/>
    <lineage>
        <taxon>Eukaryota</taxon>
        <taxon>Viridiplantae</taxon>
        <taxon>Streptophyta</taxon>
        <taxon>Embryophyta</taxon>
        <taxon>Tracheophyta</taxon>
        <taxon>Spermatophyta</taxon>
        <taxon>Magnoliopsida</taxon>
        <taxon>eudicotyledons</taxon>
        <taxon>Gunneridae</taxon>
        <taxon>Pentapetalae</taxon>
        <taxon>rosids</taxon>
        <taxon>fabids</taxon>
        <taxon>Fabales</taxon>
        <taxon>Fabaceae</taxon>
        <taxon>Papilionoideae</taxon>
        <taxon>50 kb inversion clade</taxon>
        <taxon>dalbergioids sensu lato</taxon>
        <taxon>Dalbergieae</taxon>
        <taxon>Pterocarpus clade</taxon>
        <taxon>Stylosanthes</taxon>
    </lineage>
</organism>
<dbReference type="Proteomes" id="UP001341840">
    <property type="component" value="Unassembled WGS sequence"/>
</dbReference>
<dbReference type="EMBL" id="JASCZI010181829">
    <property type="protein sequence ID" value="MED6186021.1"/>
    <property type="molecule type" value="Genomic_DNA"/>
</dbReference>
<evidence type="ECO:0000313" key="3">
    <source>
        <dbReference type="Proteomes" id="UP001341840"/>
    </source>
</evidence>
<feature type="compositionally biased region" description="Polar residues" evidence="1">
    <location>
        <begin position="167"/>
        <end position="180"/>
    </location>
</feature>
<keyword evidence="3" id="KW-1185">Reference proteome</keyword>
<evidence type="ECO:0000313" key="2">
    <source>
        <dbReference type="EMBL" id="MED6186021.1"/>
    </source>
</evidence>
<gene>
    <name evidence="2" type="ORF">PIB30_062728</name>
</gene>
<feature type="region of interest" description="Disordered" evidence="1">
    <location>
        <begin position="104"/>
        <end position="138"/>
    </location>
</feature>
<feature type="region of interest" description="Disordered" evidence="1">
    <location>
        <begin position="150"/>
        <end position="194"/>
    </location>
</feature>
<accession>A0ABU6WKT6</accession>
<evidence type="ECO:0000256" key="1">
    <source>
        <dbReference type="SAM" id="MobiDB-lite"/>
    </source>
</evidence>